<proteinExistence type="predicted"/>
<dbReference type="InterPro" id="IPR029058">
    <property type="entry name" value="AB_hydrolase_fold"/>
</dbReference>
<keyword evidence="2" id="KW-0732">Signal</keyword>
<evidence type="ECO:0000256" key="2">
    <source>
        <dbReference type="SAM" id="SignalP"/>
    </source>
</evidence>
<feature type="chain" id="PRO_5047039891" evidence="2">
    <location>
        <begin position="25"/>
        <end position="308"/>
    </location>
</feature>
<evidence type="ECO:0000259" key="3">
    <source>
        <dbReference type="Pfam" id="PF20434"/>
    </source>
</evidence>
<dbReference type="Gene3D" id="3.40.50.1820">
    <property type="entry name" value="alpha/beta hydrolase"/>
    <property type="match status" value="1"/>
</dbReference>
<dbReference type="RefSeq" id="WP_338284771.1">
    <property type="nucleotide sequence ID" value="NZ_AP028947.1"/>
</dbReference>
<protein>
    <submittedName>
        <fullName evidence="4">Alpha/beta hydrolase</fullName>
    </submittedName>
</protein>
<dbReference type="Proteomes" id="UP001329151">
    <property type="component" value="Chromosome"/>
</dbReference>
<evidence type="ECO:0000256" key="1">
    <source>
        <dbReference type="ARBA" id="ARBA00022801"/>
    </source>
</evidence>
<organism evidence="4 5">
    <name type="scientific">Limnobacter thiooxidans</name>
    <dbReference type="NCBI Taxonomy" id="131080"/>
    <lineage>
        <taxon>Bacteria</taxon>
        <taxon>Pseudomonadati</taxon>
        <taxon>Pseudomonadota</taxon>
        <taxon>Betaproteobacteria</taxon>
        <taxon>Burkholderiales</taxon>
        <taxon>Burkholderiaceae</taxon>
        <taxon>Limnobacter</taxon>
    </lineage>
</organism>
<keyword evidence="5" id="KW-1185">Reference proteome</keyword>
<dbReference type="AlphaFoldDB" id="A0AA86J6I4"/>
<dbReference type="KEGG" id="lto:RGQ30_08060"/>
<reference evidence="4 5" key="1">
    <citation type="submission" date="2023-10" db="EMBL/GenBank/DDBJ databases">
        <title>Complete Genome Sequence of Limnobacter thiooxidans CS-K2T, Isolated from freshwater lake sediments in Bavaria, Germany.</title>
        <authorList>
            <person name="Naruki M."/>
            <person name="Watanabe A."/>
            <person name="Warashina T."/>
            <person name="Morita T."/>
            <person name="Arakawa K."/>
        </authorList>
    </citation>
    <scope>NUCLEOTIDE SEQUENCE [LARGE SCALE GENOMIC DNA]</scope>
    <source>
        <strain evidence="4 5">CS-K2</strain>
    </source>
</reference>
<dbReference type="Pfam" id="PF20434">
    <property type="entry name" value="BD-FAE"/>
    <property type="match status" value="1"/>
</dbReference>
<dbReference type="EMBL" id="AP028947">
    <property type="protein sequence ID" value="BET25305.1"/>
    <property type="molecule type" value="Genomic_DNA"/>
</dbReference>
<feature type="signal peptide" evidence="2">
    <location>
        <begin position="1"/>
        <end position="24"/>
    </location>
</feature>
<sequence length="308" mass="34059">MKSLRLVLRAFKVLPLVLLGGCSALQVVNSVSKIYTVDVKENIAFGEDPKLKYDLYLPDTASEEFDATPVIVFFYGGSWNRGDKSEYEFVGRRLASMGYIAAIPNYRLYPEVKYPAFLEDGALSIAHLKKELAKPEYKNRKPAQQFIMMGHSAGAYNAAMLALDPRWLESSGLTHQTSIQGFIGLAGAYNIYPINDVEVRPVFDHPNYPPKSQPIDYTAKASVPSLILTPETDTLVSIERNSEALHTALKSAGNQTILQTIEGTDHVTIVGTLSPLLFFKGSTSKPIEKFVRTLHKPATDRTATASER</sequence>
<evidence type="ECO:0000313" key="5">
    <source>
        <dbReference type="Proteomes" id="UP001329151"/>
    </source>
</evidence>
<accession>A0AA86J6I4</accession>
<name>A0AA86J6I4_9BURK</name>
<dbReference type="InterPro" id="IPR050300">
    <property type="entry name" value="GDXG_lipolytic_enzyme"/>
</dbReference>
<dbReference type="SUPFAM" id="SSF53474">
    <property type="entry name" value="alpha/beta-Hydrolases"/>
    <property type="match status" value="1"/>
</dbReference>
<feature type="domain" description="BD-FAE-like" evidence="3">
    <location>
        <begin position="54"/>
        <end position="249"/>
    </location>
</feature>
<keyword evidence="1 4" id="KW-0378">Hydrolase</keyword>
<evidence type="ECO:0000313" key="4">
    <source>
        <dbReference type="EMBL" id="BET25305.1"/>
    </source>
</evidence>
<dbReference type="GO" id="GO:0016787">
    <property type="term" value="F:hydrolase activity"/>
    <property type="evidence" value="ECO:0007669"/>
    <property type="project" value="UniProtKB-KW"/>
</dbReference>
<gene>
    <name evidence="4" type="ORF">RGQ30_08060</name>
</gene>
<dbReference type="PANTHER" id="PTHR48081:SF9">
    <property type="entry name" value="CARBOXYLESTERASE"/>
    <property type="match status" value="1"/>
</dbReference>
<dbReference type="InterPro" id="IPR049492">
    <property type="entry name" value="BD-FAE-like_dom"/>
</dbReference>
<dbReference type="PANTHER" id="PTHR48081">
    <property type="entry name" value="AB HYDROLASE SUPERFAMILY PROTEIN C4A8.06C"/>
    <property type="match status" value="1"/>
</dbReference>